<keyword evidence="4" id="KW-1185">Reference proteome</keyword>
<dbReference type="Gene3D" id="1.25.40.10">
    <property type="entry name" value="Tetratricopeptide repeat domain"/>
    <property type="match status" value="1"/>
</dbReference>
<dbReference type="InterPro" id="IPR011990">
    <property type="entry name" value="TPR-like_helical_dom_sf"/>
</dbReference>
<evidence type="ECO:0000256" key="1">
    <source>
        <dbReference type="SAM" id="Coils"/>
    </source>
</evidence>
<keyword evidence="2" id="KW-0732">Signal</keyword>
<evidence type="ECO:0000313" key="4">
    <source>
        <dbReference type="Proteomes" id="UP000252107"/>
    </source>
</evidence>
<reference evidence="3" key="1">
    <citation type="submission" date="2016-04" db="EMBL/GenBank/DDBJ databases">
        <authorList>
            <person name="Tabuchi Yagui T.R."/>
        </authorList>
    </citation>
    <scope>NUCLEOTIDE SEQUENCE [LARGE SCALE GENOMIC DNA]</scope>
    <source>
        <strain evidence="3">NIES-26</strain>
    </source>
</reference>
<protein>
    <submittedName>
        <fullName evidence="3">Uncharacterized protein</fullName>
    </submittedName>
</protein>
<dbReference type="SUPFAM" id="SSF48452">
    <property type="entry name" value="TPR-like"/>
    <property type="match status" value="1"/>
</dbReference>
<organism evidence="3 4">
    <name type="scientific">Nostoc minutum NIES-26</name>
    <dbReference type="NCBI Taxonomy" id="1844469"/>
    <lineage>
        <taxon>Bacteria</taxon>
        <taxon>Bacillati</taxon>
        <taxon>Cyanobacteriota</taxon>
        <taxon>Cyanophyceae</taxon>
        <taxon>Nostocales</taxon>
        <taxon>Nostocaceae</taxon>
        <taxon>Nostoc</taxon>
    </lineage>
</organism>
<feature type="coiled-coil region" evidence="1">
    <location>
        <begin position="240"/>
        <end position="267"/>
    </location>
</feature>
<name>A0A367RWG4_9NOSO</name>
<gene>
    <name evidence="3" type="ORF">A6770_36860</name>
</gene>
<dbReference type="EMBL" id="LXQD01000034">
    <property type="protein sequence ID" value="RCJ40947.1"/>
    <property type="molecule type" value="Genomic_DNA"/>
</dbReference>
<keyword evidence="1" id="KW-0175">Coiled coil</keyword>
<dbReference type="AlphaFoldDB" id="A0A367RWG4"/>
<evidence type="ECO:0000256" key="2">
    <source>
        <dbReference type="SAM" id="SignalP"/>
    </source>
</evidence>
<sequence>MLNFQVTGITLLLILSSFSSAWGQSEPVTKNDSRKPMCEPIARVLDGDTRLVAGSEVCKGEYLRAANGGTVEIFCYVDGNILHLKSGVINQQCSQTSSSQAQVCNRENRFNCFTTKGPNENTNRPTLITPYSASILNPRPTLSWNPVSNAIGYVVQIEGTGVDWSKEVNSTSLPYPQEQPAMQPGSIYQVNVLAKMVEQKFIPSSSILMVAPPQKEQQIRAIIERIKSLNLHPDELAVDINRVYKEKKLLTEAIEVLQERVKAKTQNPAIYRTLGDRYLDVGLLEQGIRAYRMAIKYAKARNNLNELARAQVGLELSHQSQLPTRINPAQK</sequence>
<dbReference type="Proteomes" id="UP000252107">
    <property type="component" value="Unassembled WGS sequence"/>
</dbReference>
<feature type="signal peptide" evidence="2">
    <location>
        <begin position="1"/>
        <end position="21"/>
    </location>
</feature>
<comment type="caution">
    <text evidence="3">The sequence shown here is derived from an EMBL/GenBank/DDBJ whole genome shotgun (WGS) entry which is preliminary data.</text>
</comment>
<proteinExistence type="predicted"/>
<accession>A0A367RWG4</accession>
<feature type="chain" id="PRO_5016803510" evidence="2">
    <location>
        <begin position="22"/>
        <end position="331"/>
    </location>
</feature>
<evidence type="ECO:0000313" key="3">
    <source>
        <dbReference type="EMBL" id="RCJ40947.1"/>
    </source>
</evidence>